<feature type="transmembrane region" description="Helical" evidence="1">
    <location>
        <begin position="16"/>
        <end position="36"/>
    </location>
</feature>
<evidence type="ECO:0008006" key="4">
    <source>
        <dbReference type="Google" id="ProtNLM"/>
    </source>
</evidence>
<dbReference type="Pfam" id="PF07690">
    <property type="entry name" value="MFS_1"/>
    <property type="match status" value="1"/>
</dbReference>
<organism evidence="2 3">
    <name type="scientific">Amycolatopsis taiwanensis</name>
    <dbReference type="NCBI Taxonomy" id="342230"/>
    <lineage>
        <taxon>Bacteria</taxon>
        <taxon>Bacillati</taxon>
        <taxon>Actinomycetota</taxon>
        <taxon>Actinomycetes</taxon>
        <taxon>Pseudonocardiales</taxon>
        <taxon>Pseudonocardiaceae</taxon>
        <taxon>Amycolatopsis</taxon>
    </lineage>
</organism>
<keyword evidence="1" id="KW-0812">Transmembrane</keyword>
<evidence type="ECO:0000256" key="1">
    <source>
        <dbReference type="SAM" id="Phobius"/>
    </source>
</evidence>
<proteinExistence type="predicted"/>
<reference evidence="2" key="1">
    <citation type="submission" date="2023-03" db="EMBL/GenBank/DDBJ databases">
        <title>Amycolatopsis taiwanensis NBRC 103393.</title>
        <authorList>
            <person name="Ichikawa N."/>
            <person name="Sato H."/>
            <person name="Tonouchi N."/>
        </authorList>
    </citation>
    <scope>NUCLEOTIDE SEQUENCE</scope>
    <source>
        <strain evidence="2">NBRC 103393</strain>
    </source>
</reference>
<evidence type="ECO:0000313" key="2">
    <source>
        <dbReference type="EMBL" id="GLY71268.1"/>
    </source>
</evidence>
<dbReference type="Proteomes" id="UP001165136">
    <property type="component" value="Unassembled WGS sequence"/>
</dbReference>
<dbReference type="GO" id="GO:0022857">
    <property type="term" value="F:transmembrane transporter activity"/>
    <property type="evidence" value="ECO:0007669"/>
    <property type="project" value="InterPro"/>
</dbReference>
<keyword evidence="1" id="KW-0472">Membrane</keyword>
<dbReference type="Gene3D" id="1.20.1250.20">
    <property type="entry name" value="MFS general substrate transporter like domains"/>
    <property type="match status" value="1"/>
</dbReference>
<feature type="transmembrane region" description="Helical" evidence="1">
    <location>
        <begin position="67"/>
        <end position="94"/>
    </location>
</feature>
<keyword evidence="3" id="KW-1185">Reference proteome</keyword>
<accession>A0A9W6R8M3</accession>
<dbReference type="AlphaFoldDB" id="A0A9W6R8M3"/>
<keyword evidence="1" id="KW-1133">Transmembrane helix</keyword>
<name>A0A9W6R8M3_9PSEU</name>
<comment type="caution">
    <text evidence="2">The sequence shown here is derived from an EMBL/GenBank/DDBJ whole genome shotgun (WGS) entry which is preliminary data.</text>
</comment>
<dbReference type="InterPro" id="IPR011701">
    <property type="entry name" value="MFS"/>
</dbReference>
<gene>
    <name evidence="2" type="ORF">Atai01_78870</name>
</gene>
<dbReference type="SUPFAM" id="SSF103473">
    <property type="entry name" value="MFS general substrate transporter"/>
    <property type="match status" value="1"/>
</dbReference>
<protein>
    <recommendedName>
        <fullName evidence="4">MFS transporter</fullName>
    </recommendedName>
</protein>
<dbReference type="InterPro" id="IPR036259">
    <property type="entry name" value="MFS_trans_sf"/>
</dbReference>
<feature type="transmembrane region" description="Helical" evidence="1">
    <location>
        <begin position="134"/>
        <end position="152"/>
    </location>
</feature>
<dbReference type="EMBL" id="BSTI01000033">
    <property type="protein sequence ID" value="GLY71268.1"/>
    <property type="molecule type" value="Genomic_DNA"/>
</dbReference>
<sequence>MAAGLTAVVVGIGTPVAYLAAFLFSGGLLLASAWFIHALPSGPADRPDTEEPEVKVSPRSVLHDPRYLTLILVASFFATSLSLLTVGVPLWVVAHTHAPHAIVGLLMGTNTVLVMIFQVRLASRAETLKGARRAVAFGGFGFAIAAAVYAVAGRSPTLVTGPCASHALRVIPARDAYAQACAVLDPVLEDRPLTADIAAGVELLDSLSRI</sequence>
<evidence type="ECO:0000313" key="3">
    <source>
        <dbReference type="Proteomes" id="UP001165136"/>
    </source>
</evidence>
<feature type="transmembrane region" description="Helical" evidence="1">
    <location>
        <begin position="100"/>
        <end position="122"/>
    </location>
</feature>